<dbReference type="PROSITE" id="PS00028">
    <property type="entry name" value="ZINC_FINGER_C2H2_1"/>
    <property type="match status" value="3"/>
</dbReference>
<keyword evidence="2" id="KW-0677">Repeat</keyword>
<reference evidence="8" key="1">
    <citation type="submission" date="2020-09" db="EMBL/GenBank/DDBJ databases">
        <authorList>
            <person name="Kikuchi T."/>
        </authorList>
    </citation>
    <scope>NUCLEOTIDE SEQUENCE</scope>
    <source>
        <strain evidence="8">Ka4C1</strain>
    </source>
</reference>
<evidence type="ECO:0000256" key="6">
    <source>
        <dbReference type="SAM" id="MobiDB-lite"/>
    </source>
</evidence>
<evidence type="ECO:0000256" key="1">
    <source>
        <dbReference type="ARBA" id="ARBA00022723"/>
    </source>
</evidence>
<dbReference type="OrthoDB" id="5814983at2759"/>
<evidence type="ECO:0000256" key="4">
    <source>
        <dbReference type="ARBA" id="ARBA00022833"/>
    </source>
</evidence>
<dbReference type="GO" id="GO:0005634">
    <property type="term" value="C:nucleus"/>
    <property type="evidence" value="ECO:0007669"/>
    <property type="project" value="UniProtKB-ARBA"/>
</dbReference>
<name>A0A7I8WVR9_BURXY</name>
<keyword evidence="9" id="KW-1185">Reference proteome</keyword>
<dbReference type="InterPro" id="IPR013087">
    <property type="entry name" value="Znf_C2H2_type"/>
</dbReference>
<feature type="compositionally biased region" description="Pro residues" evidence="6">
    <location>
        <begin position="666"/>
        <end position="675"/>
    </location>
</feature>
<dbReference type="Gene3D" id="3.30.160.60">
    <property type="entry name" value="Classic Zinc Finger"/>
    <property type="match status" value="2"/>
</dbReference>
<dbReference type="SUPFAM" id="SSF57667">
    <property type="entry name" value="beta-beta-alpha zinc fingers"/>
    <property type="match status" value="1"/>
</dbReference>
<gene>
    <name evidence="8" type="ORF">BXYJ_LOCUS10035</name>
</gene>
<feature type="compositionally biased region" description="Basic and acidic residues" evidence="6">
    <location>
        <begin position="139"/>
        <end position="149"/>
    </location>
</feature>
<feature type="domain" description="C2H2-type" evidence="7">
    <location>
        <begin position="150"/>
        <end position="175"/>
    </location>
</feature>
<dbReference type="InterPro" id="IPR036236">
    <property type="entry name" value="Znf_C2H2_sf"/>
</dbReference>
<dbReference type="PANTHER" id="PTHR19818">
    <property type="entry name" value="ZINC FINGER PROTEIN ZIC AND GLI"/>
    <property type="match status" value="1"/>
</dbReference>
<dbReference type="PANTHER" id="PTHR19818:SF139">
    <property type="entry name" value="PAIR-RULE PROTEIN ODD-PAIRED"/>
    <property type="match status" value="1"/>
</dbReference>
<feature type="region of interest" description="Disordered" evidence="6">
    <location>
        <begin position="340"/>
        <end position="364"/>
    </location>
</feature>
<dbReference type="AlphaFoldDB" id="A0A7I8WVR9"/>
<dbReference type="Pfam" id="PF00096">
    <property type="entry name" value="zf-C2H2"/>
    <property type="match status" value="2"/>
</dbReference>
<dbReference type="GO" id="GO:0008270">
    <property type="term" value="F:zinc ion binding"/>
    <property type="evidence" value="ECO:0007669"/>
    <property type="project" value="UniProtKB-KW"/>
</dbReference>
<keyword evidence="1" id="KW-0479">Metal-binding</keyword>
<sequence>MNSLLTCHYENCGSRFQTHFDQIAHFETNHYADAQSKILAELNALQSELDLCKDDEEKAQVNERFNAFYSQAIQMSLLKKLRPFEDNYIPRRELEKKPLTLNFCNYKKRPPSAAPTPSGSQKRQSVPSKRLGEPGSEPAKAEGASDERKYRCTMEGCNRAYKNTNGLRNHIKTTHGVTTLQVNIPTGSPRPASSEIIQGSAPVAAQKFVQPVETPTVKQDDVKAQPQFRGGSRMTPNEEIILSRVQMSTMNDGQAPMEPLPPTPKKSEKKVEKNYACDSCPKTYKTAANLRKHMADQHGKAPQSPAIDHRQPQRVNYTLGQPVQNAMPGTMANAQQNMTLHSPRSQPVQQRLPQSPLTQGHHSPRNVSVQQVMHSPVNQQTPPQQRTYAAVTPRQYEQQQFVQPIHYSNSSPSQPSTPTTPTQYEQQSPQESYNQGGSVTVVMPDDQRNASRAYGPQYERYPPQPIAQRRLSGPKVQQTHPYYNQKTARPGYQQPSGHQMEYVRTTPVQSGGPIRGSQMSTNMATPQTNFTQQPHYGQRAMTNNYEARTIRRAPQPTSSNNLSAQLAPLNVGQSGGSTPSGNVETIQITKVPSSQYAGPRNNIAHRQIAHQPVAGSSIRARFDPNRGQPSQHYYQPQQGQPARYLPSQFSQRVIRVSSAAQAYPPNSQPPPPEPN</sequence>
<feature type="region of interest" description="Disordered" evidence="6">
    <location>
        <begin position="406"/>
        <end position="435"/>
    </location>
</feature>
<feature type="compositionally biased region" description="Polar residues" evidence="6">
    <location>
        <begin position="627"/>
        <end position="640"/>
    </location>
</feature>
<evidence type="ECO:0000313" key="9">
    <source>
        <dbReference type="Proteomes" id="UP000659654"/>
    </source>
</evidence>
<organism evidence="8 9">
    <name type="scientific">Bursaphelenchus xylophilus</name>
    <name type="common">Pinewood nematode worm</name>
    <name type="synonym">Aphelenchoides xylophilus</name>
    <dbReference type="NCBI Taxonomy" id="6326"/>
    <lineage>
        <taxon>Eukaryota</taxon>
        <taxon>Metazoa</taxon>
        <taxon>Ecdysozoa</taxon>
        <taxon>Nematoda</taxon>
        <taxon>Chromadorea</taxon>
        <taxon>Rhabditida</taxon>
        <taxon>Tylenchina</taxon>
        <taxon>Tylenchomorpha</taxon>
        <taxon>Aphelenchoidea</taxon>
        <taxon>Aphelenchoididae</taxon>
        <taxon>Bursaphelenchus</taxon>
    </lineage>
</organism>
<dbReference type="InterPro" id="IPR050329">
    <property type="entry name" value="GLI_C2H2-zinc-finger"/>
</dbReference>
<evidence type="ECO:0000256" key="5">
    <source>
        <dbReference type="PROSITE-ProRule" id="PRU00042"/>
    </source>
</evidence>
<evidence type="ECO:0000256" key="3">
    <source>
        <dbReference type="ARBA" id="ARBA00022771"/>
    </source>
</evidence>
<dbReference type="EMBL" id="CAJFDI010000004">
    <property type="protein sequence ID" value="CAD5227609.1"/>
    <property type="molecule type" value="Genomic_DNA"/>
</dbReference>
<evidence type="ECO:0000313" key="8">
    <source>
        <dbReference type="EMBL" id="CAD5227609.1"/>
    </source>
</evidence>
<feature type="compositionally biased region" description="Polar residues" evidence="6">
    <location>
        <begin position="115"/>
        <end position="127"/>
    </location>
</feature>
<dbReference type="Proteomes" id="UP000582659">
    <property type="component" value="Unassembled WGS sequence"/>
</dbReference>
<accession>A0A7I8WVR9</accession>
<keyword evidence="3 5" id="KW-0863">Zinc-finger</keyword>
<feature type="domain" description="C2H2-type" evidence="7">
    <location>
        <begin position="275"/>
        <end position="302"/>
    </location>
</feature>
<dbReference type="SMART" id="SM00355">
    <property type="entry name" value="ZnF_C2H2"/>
    <property type="match status" value="3"/>
</dbReference>
<dbReference type="GO" id="GO:0045944">
    <property type="term" value="P:positive regulation of transcription by RNA polymerase II"/>
    <property type="evidence" value="ECO:0007669"/>
    <property type="project" value="UniProtKB-ARBA"/>
</dbReference>
<dbReference type="GO" id="GO:0000981">
    <property type="term" value="F:DNA-binding transcription factor activity, RNA polymerase II-specific"/>
    <property type="evidence" value="ECO:0007669"/>
    <property type="project" value="TreeGrafter"/>
</dbReference>
<keyword evidence="4" id="KW-0862">Zinc</keyword>
<protein>
    <submittedName>
        <fullName evidence="8">(pine wood nematode) hypothetical protein</fullName>
    </submittedName>
</protein>
<feature type="compositionally biased region" description="Low complexity" evidence="6">
    <location>
        <begin position="408"/>
        <end position="435"/>
    </location>
</feature>
<feature type="region of interest" description="Disordered" evidence="6">
    <location>
        <begin position="105"/>
        <end position="149"/>
    </location>
</feature>
<dbReference type="PROSITE" id="PS50157">
    <property type="entry name" value="ZINC_FINGER_C2H2_2"/>
    <property type="match status" value="2"/>
</dbReference>
<comment type="caution">
    <text evidence="8">The sequence shown here is derived from an EMBL/GenBank/DDBJ whole genome shotgun (WGS) entry which is preliminary data.</text>
</comment>
<evidence type="ECO:0000256" key="2">
    <source>
        <dbReference type="ARBA" id="ARBA00022737"/>
    </source>
</evidence>
<feature type="region of interest" description="Disordered" evidence="6">
    <location>
        <begin position="656"/>
        <end position="675"/>
    </location>
</feature>
<dbReference type="GO" id="GO:0000978">
    <property type="term" value="F:RNA polymerase II cis-regulatory region sequence-specific DNA binding"/>
    <property type="evidence" value="ECO:0007669"/>
    <property type="project" value="TreeGrafter"/>
</dbReference>
<feature type="region of interest" description="Disordered" evidence="6">
    <location>
        <begin position="619"/>
        <end position="642"/>
    </location>
</feature>
<dbReference type="Proteomes" id="UP000659654">
    <property type="component" value="Unassembled WGS sequence"/>
</dbReference>
<evidence type="ECO:0000259" key="7">
    <source>
        <dbReference type="PROSITE" id="PS50157"/>
    </source>
</evidence>
<proteinExistence type="predicted"/>
<dbReference type="EMBL" id="CAJFCV020000004">
    <property type="protein sequence ID" value="CAG9117966.1"/>
    <property type="molecule type" value="Genomic_DNA"/>
</dbReference>